<name>A0ABV1NT74_9ACTN</name>
<keyword evidence="7" id="KW-1185">Reference proteome</keyword>
<proteinExistence type="predicted"/>
<dbReference type="InterPro" id="IPR000551">
    <property type="entry name" value="MerR-type_HTH_dom"/>
</dbReference>
<dbReference type="SMART" id="SM00422">
    <property type="entry name" value="HTH_MERR"/>
    <property type="match status" value="1"/>
</dbReference>
<keyword evidence="1" id="KW-0678">Repressor</keyword>
<dbReference type="Gene3D" id="1.10.1660.10">
    <property type="match status" value="1"/>
</dbReference>
<sequence length="138" mass="14949">MRIAEAAARAAIPATTLRYYETVGLLRPGREANGYRNYDEAALARLAFIETAKHLDLSLPEIAVLLPVVEAETCTQVRDAVHPRLLDRLGEVDRHLAALVSLRARLVAATRQVAACPDSNRTCRSECAMVAEGGLTPA</sequence>
<dbReference type="PRINTS" id="PR00040">
    <property type="entry name" value="HTHMERR"/>
</dbReference>
<evidence type="ECO:0000256" key="2">
    <source>
        <dbReference type="ARBA" id="ARBA00023015"/>
    </source>
</evidence>
<dbReference type="InterPro" id="IPR047057">
    <property type="entry name" value="MerR_fam"/>
</dbReference>
<dbReference type="SUPFAM" id="SSF46955">
    <property type="entry name" value="Putative DNA-binding domain"/>
    <property type="match status" value="1"/>
</dbReference>
<comment type="caution">
    <text evidence="6">The sequence shown here is derived from an EMBL/GenBank/DDBJ whole genome shotgun (WGS) entry which is preliminary data.</text>
</comment>
<keyword evidence="2" id="KW-0805">Transcription regulation</keyword>
<dbReference type="PANTHER" id="PTHR30204">
    <property type="entry name" value="REDOX-CYCLING DRUG-SENSING TRANSCRIPTIONAL ACTIVATOR SOXR"/>
    <property type="match status" value="1"/>
</dbReference>
<protein>
    <submittedName>
        <fullName evidence="6">MerR family transcriptional regulator</fullName>
    </submittedName>
</protein>
<dbReference type="PROSITE" id="PS50937">
    <property type="entry name" value="HTH_MERR_2"/>
    <property type="match status" value="1"/>
</dbReference>
<dbReference type="InterPro" id="IPR009061">
    <property type="entry name" value="DNA-bd_dom_put_sf"/>
</dbReference>
<evidence type="ECO:0000256" key="4">
    <source>
        <dbReference type="ARBA" id="ARBA00023163"/>
    </source>
</evidence>
<evidence type="ECO:0000256" key="3">
    <source>
        <dbReference type="ARBA" id="ARBA00023125"/>
    </source>
</evidence>
<accession>A0ABV1NT74</accession>
<evidence type="ECO:0000313" key="7">
    <source>
        <dbReference type="Proteomes" id="UP001482520"/>
    </source>
</evidence>
<keyword evidence="4" id="KW-0804">Transcription</keyword>
<dbReference type="Pfam" id="PF13411">
    <property type="entry name" value="MerR_1"/>
    <property type="match status" value="1"/>
</dbReference>
<evidence type="ECO:0000256" key="1">
    <source>
        <dbReference type="ARBA" id="ARBA00022491"/>
    </source>
</evidence>
<dbReference type="EMBL" id="JBEGDP010000001">
    <property type="protein sequence ID" value="MEQ7845700.1"/>
    <property type="molecule type" value="Genomic_DNA"/>
</dbReference>
<evidence type="ECO:0000259" key="5">
    <source>
        <dbReference type="PROSITE" id="PS50937"/>
    </source>
</evidence>
<gene>
    <name evidence="6" type="ORF">V6R90_00310</name>
</gene>
<organism evidence="6 7">
    <name type="scientific">Nocardioides kribbensis</name>
    <dbReference type="NCBI Taxonomy" id="305517"/>
    <lineage>
        <taxon>Bacteria</taxon>
        <taxon>Bacillati</taxon>
        <taxon>Actinomycetota</taxon>
        <taxon>Actinomycetes</taxon>
        <taxon>Propionibacteriales</taxon>
        <taxon>Nocardioidaceae</taxon>
        <taxon>Nocardioides</taxon>
    </lineage>
</organism>
<dbReference type="PANTHER" id="PTHR30204:SF69">
    <property type="entry name" value="MERR-FAMILY TRANSCRIPTIONAL REGULATOR"/>
    <property type="match status" value="1"/>
</dbReference>
<evidence type="ECO:0000313" key="6">
    <source>
        <dbReference type="EMBL" id="MEQ7845700.1"/>
    </source>
</evidence>
<keyword evidence="3" id="KW-0238">DNA-binding</keyword>
<feature type="domain" description="HTH merR-type" evidence="5">
    <location>
        <begin position="1"/>
        <end position="68"/>
    </location>
</feature>
<dbReference type="RefSeq" id="WP_349803397.1">
    <property type="nucleotide sequence ID" value="NZ_JBEGDP010000001.1"/>
</dbReference>
<dbReference type="Proteomes" id="UP001482520">
    <property type="component" value="Unassembled WGS sequence"/>
</dbReference>
<reference evidence="6 7" key="1">
    <citation type="submission" date="2024-02" db="EMBL/GenBank/DDBJ databases">
        <title>Full genome sequence of Nocardioides kribbensis.</title>
        <authorList>
            <person name="Poletto B.L."/>
            <person name="Silva G."/>
            <person name="Galante D."/>
            <person name="Campos K.R."/>
            <person name="Santos M.B.N."/>
            <person name="Sacchi C.T."/>
        </authorList>
    </citation>
    <scope>NUCLEOTIDE SEQUENCE [LARGE SCALE GENOMIC DNA]</scope>
    <source>
        <strain evidence="6 7">O4R</strain>
    </source>
</reference>